<dbReference type="SUPFAM" id="SSF56672">
    <property type="entry name" value="DNA/RNA polymerases"/>
    <property type="match status" value="1"/>
</dbReference>
<proteinExistence type="predicted"/>
<dbReference type="Pfam" id="PF00078">
    <property type="entry name" value="RVT_1"/>
    <property type="match status" value="1"/>
</dbReference>
<dbReference type="Proteomes" id="UP001454036">
    <property type="component" value="Unassembled WGS sequence"/>
</dbReference>
<keyword evidence="3" id="KW-1185">Reference proteome</keyword>
<dbReference type="InterPro" id="IPR043502">
    <property type="entry name" value="DNA/RNA_pol_sf"/>
</dbReference>
<accession>A0AAV3Q999</accession>
<dbReference type="InterPro" id="IPR000477">
    <property type="entry name" value="RT_dom"/>
</dbReference>
<evidence type="ECO:0000313" key="3">
    <source>
        <dbReference type="Proteomes" id="UP001454036"/>
    </source>
</evidence>
<name>A0AAV3Q999_LITER</name>
<comment type="caution">
    <text evidence="2">The sequence shown here is derived from an EMBL/GenBank/DDBJ whole genome shotgun (WGS) entry which is preliminary data.</text>
</comment>
<dbReference type="PANTHER" id="PTHR31635">
    <property type="entry name" value="REVERSE TRANSCRIPTASE DOMAIN-CONTAINING PROTEIN-RELATED"/>
    <property type="match status" value="1"/>
</dbReference>
<reference evidence="2 3" key="1">
    <citation type="submission" date="2024-01" db="EMBL/GenBank/DDBJ databases">
        <title>The complete chloroplast genome sequence of Lithospermum erythrorhizon: insights into the phylogenetic relationship among Boraginaceae species and the maternal lineages of purple gromwells.</title>
        <authorList>
            <person name="Okada T."/>
            <person name="Watanabe K."/>
        </authorList>
    </citation>
    <scope>NUCLEOTIDE SEQUENCE [LARGE SCALE GENOMIC DNA]</scope>
</reference>
<dbReference type="PANTHER" id="PTHR31635:SF196">
    <property type="entry name" value="REVERSE TRANSCRIPTASE DOMAIN-CONTAINING PROTEIN-RELATED"/>
    <property type="match status" value="1"/>
</dbReference>
<evidence type="ECO:0000259" key="1">
    <source>
        <dbReference type="PROSITE" id="PS50878"/>
    </source>
</evidence>
<feature type="domain" description="Reverse transcriptase" evidence="1">
    <location>
        <begin position="1"/>
        <end position="139"/>
    </location>
</feature>
<protein>
    <recommendedName>
        <fullName evidence="1">Reverse transcriptase domain-containing protein</fullName>
    </recommendedName>
</protein>
<organism evidence="2 3">
    <name type="scientific">Lithospermum erythrorhizon</name>
    <name type="common">Purple gromwell</name>
    <name type="synonym">Lithospermum officinale var. erythrorhizon</name>
    <dbReference type="NCBI Taxonomy" id="34254"/>
    <lineage>
        <taxon>Eukaryota</taxon>
        <taxon>Viridiplantae</taxon>
        <taxon>Streptophyta</taxon>
        <taxon>Embryophyta</taxon>
        <taxon>Tracheophyta</taxon>
        <taxon>Spermatophyta</taxon>
        <taxon>Magnoliopsida</taxon>
        <taxon>eudicotyledons</taxon>
        <taxon>Gunneridae</taxon>
        <taxon>Pentapetalae</taxon>
        <taxon>asterids</taxon>
        <taxon>lamiids</taxon>
        <taxon>Boraginales</taxon>
        <taxon>Boraginaceae</taxon>
        <taxon>Boraginoideae</taxon>
        <taxon>Lithospermeae</taxon>
        <taxon>Lithospermum</taxon>
    </lineage>
</organism>
<evidence type="ECO:0000313" key="2">
    <source>
        <dbReference type="EMBL" id="GAA0160374.1"/>
    </source>
</evidence>
<dbReference type="EMBL" id="BAABME010003865">
    <property type="protein sequence ID" value="GAA0160374.1"/>
    <property type="molecule type" value="Genomic_DNA"/>
</dbReference>
<dbReference type="AlphaFoldDB" id="A0AAV3Q999"/>
<sequence>MGLDISTAFDRIRWDFVISVLKKLDFPENWINLISQCISTVQYSVLINGRTTKVFRLCYGLTQGDPLSPILFSICIEALSTSLTLNMGNGNIKAVSIAKNSPPLSHLLFADDNFFFLHLNSKSLNSFSSILSDYYTDSG</sequence>
<gene>
    <name evidence="2" type="ORF">LIER_16943</name>
</gene>
<dbReference type="PROSITE" id="PS50878">
    <property type="entry name" value="RT_POL"/>
    <property type="match status" value="1"/>
</dbReference>